<dbReference type="InterPro" id="IPR043502">
    <property type="entry name" value="DNA/RNA_pol_sf"/>
</dbReference>
<proteinExistence type="predicted"/>
<dbReference type="EMBL" id="JACGWN010000016">
    <property type="protein sequence ID" value="KAL0395263.1"/>
    <property type="molecule type" value="Genomic_DNA"/>
</dbReference>
<gene>
    <name evidence="1" type="ORF">Slati_4492500</name>
</gene>
<accession>A0AAW2SS91</accession>
<evidence type="ECO:0000313" key="1">
    <source>
        <dbReference type="EMBL" id="KAL0395263.1"/>
    </source>
</evidence>
<dbReference type="InterPro" id="IPR043128">
    <property type="entry name" value="Rev_trsase/Diguanyl_cyclase"/>
</dbReference>
<dbReference type="Gene3D" id="3.30.70.270">
    <property type="match status" value="1"/>
</dbReference>
<reference evidence="1" key="2">
    <citation type="journal article" date="2024" name="Plant">
        <title>Genomic evolution and insights into agronomic trait innovations of Sesamum species.</title>
        <authorList>
            <person name="Miao H."/>
            <person name="Wang L."/>
            <person name="Qu L."/>
            <person name="Liu H."/>
            <person name="Sun Y."/>
            <person name="Le M."/>
            <person name="Wang Q."/>
            <person name="Wei S."/>
            <person name="Zheng Y."/>
            <person name="Lin W."/>
            <person name="Duan Y."/>
            <person name="Cao H."/>
            <person name="Xiong S."/>
            <person name="Wang X."/>
            <person name="Wei L."/>
            <person name="Li C."/>
            <person name="Ma Q."/>
            <person name="Ju M."/>
            <person name="Zhao R."/>
            <person name="Li G."/>
            <person name="Mu C."/>
            <person name="Tian Q."/>
            <person name="Mei H."/>
            <person name="Zhang T."/>
            <person name="Gao T."/>
            <person name="Zhang H."/>
        </authorList>
    </citation>
    <scope>NUCLEOTIDE SEQUENCE</scope>
    <source>
        <strain evidence="1">KEN1</strain>
    </source>
</reference>
<sequence>MKLNWVKYAFGVRSGHFLSYIVTEKSIEVNLNKIRSIQKMKVLVNLNEVQRLAGRIAALSKFISRFAERNLPLFKALSKLRISLGMRSANSLLD</sequence>
<dbReference type="AlphaFoldDB" id="A0AAW2SS91"/>
<dbReference type="SUPFAM" id="SSF56672">
    <property type="entry name" value="DNA/RNA polymerases"/>
    <property type="match status" value="1"/>
</dbReference>
<comment type="caution">
    <text evidence="1">The sequence shown here is derived from an EMBL/GenBank/DDBJ whole genome shotgun (WGS) entry which is preliminary data.</text>
</comment>
<organism evidence="1">
    <name type="scientific">Sesamum latifolium</name>
    <dbReference type="NCBI Taxonomy" id="2727402"/>
    <lineage>
        <taxon>Eukaryota</taxon>
        <taxon>Viridiplantae</taxon>
        <taxon>Streptophyta</taxon>
        <taxon>Embryophyta</taxon>
        <taxon>Tracheophyta</taxon>
        <taxon>Spermatophyta</taxon>
        <taxon>Magnoliopsida</taxon>
        <taxon>eudicotyledons</taxon>
        <taxon>Gunneridae</taxon>
        <taxon>Pentapetalae</taxon>
        <taxon>asterids</taxon>
        <taxon>lamiids</taxon>
        <taxon>Lamiales</taxon>
        <taxon>Pedaliaceae</taxon>
        <taxon>Sesamum</taxon>
    </lineage>
</organism>
<protein>
    <submittedName>
        <fullName evidence="1">Uncharacterized protein</fullName>
    </submittedName>
</protein>
<name>A0AAW2SS91_9LAMI</name>
<reference evidence="1" key="1">
    <citation type="submission" date="2020-06" db="EMBL/GenBank/DDBJ databases">
        <authorList>
            <person name="Li T."/>
            <person name="Hu X."/>
            <person name="Zhang T."/>
            <person name="Song X."/>
            <person name="Zhang H."/>
            <person name="Dai N."/>
            <person name="Sheng W."/>
            <person name="Hou X."/>
            <person name="Wei L."/>
        </authorList>
    </citation>
    <scope>NUCLEOTIDE SEQUENCE</scope>
    <source>
        <strain evidence="1">KEN1</strain>
        <tissue evidence="1">Leaf</tissue>
    </source>
</reference>